<sequence length="121" mass="11986">MPLLLISLTGCAASGEKDAVAAAATAVVDAAQRGDGAGACAGLVPRAAASLESGGSRCAEEIVKLGLQGGPVSGVQVWGGNARATVAGQTVFETRWGSGWKVTAAGCRPQGDRPYDCQVEA</sequence>
<evidence type="ECO:0000313" key="2">
    <source>
        <dbReference type="Proteomes" id="UP000774570"/>
    </source>
</evidence>
<comment type="caution">
    <text evidence="1">The sequence shown here is derived from an EMBL/GenBank/DDBJ whole genome shotgun (WGS) entry which is preliminary data.</text>
</comment>
<evidence type="ECO:0000313" key="1">
    <source>
        <dbReference type="EMBL" id="MBW8482444.1"/>
    </source>
</evidence>
<dbReference type="Proteomes" id="UP000774570">
    <property type="component" value="Unassembled WGS sequence"/>
</dbReference>
<name>A0ABS7FPV8_9ACTN</name>
<reference evidence="1 2" key="1">
    <citation type="submission" date="2021-07" db="EMBL/GenBank/DDBJ databases">
        <title>Actinomadura sp. PM05-2 isolated from lichen.</title>
        <authorList>
            <person name="Somphong A."/>
            <person name="Phongsopitanun W."/>
            <person name="Tanasupawat S."/>
            <person name="Peongsungnone V."/>
        </authorList>
    </citation>
    <scope>NUCLEOTIDE SEQUENCE [LARGE SCALE GENOMIC DNA]</scope>
    <source>
        <strain evidence="1 2">PM05-2</strain>
    </source>
</reference>
<protein>
    <recommendedName>
        <fullName evidence="3">Lipoprotein</fullName>
    </recommendedName>
</protein>
<gene>
    <name evidence="1" type="ORF">K1Y72_08725</name>
</gene>
<organism evidence="1 2">
    <name type="scientific">Actinomadura parmotrematis</name>
    <dbReference type="NCBI Taxonomy" id="2864039"/>
    <lineage>
        <taxon>Bacteria</taxon>
        <taxon>Bacillati</taxon>
        <taxon>Actinomycetota</taxon>
        <taxon>Actinomycetes</taxon>
        <taxon>Streptosporangiales</taxon>
        <taxon>Thermomonosporaceae</taxon>
        <taxon>Actinomadura</taxon>
    </lineage>
</organism>
<accession>A0ABS7FPV8</accession>
<dbReference type="EMBL" id="JAIBOA010000004">
    <property type="protein sequence ID" value="MBW8482444.1"/>
    <property type="molecule type" value="Genomic_DNA"/>
</dbReference>
<dbReference type="RefSeq" id="WP_220164964.1">
    <property type="nucleotide sequence ID" value="NZ_JAIBOA010000004.1"/>
</dbReference>
<evidence type="ECO:0008006" key="3">
    <source>
        <dbReference type="Google" id="ProtNLM"/>
    </source>
</evidence>
<proteinExistence type="predicted"/>
<keyword evidence="2" id="KW-1185">Reference proteome</keyword>